<organism evidence="2 3">
    <name type="scientific">Arthrobacter alpinus</name>
    <dbReference type="NCBI Taxonomy" id="656366"/>
    <lineage>
        <taxon>Bacteria</taxon>
        <taxon>Bacillati</taxon>
        <taxon>Actinomycetota</taxon>
        <taxon>Actinomycetes</taxon>
        <taxon>Micrococcales</taxon>
        <taxon>Micrococcaceae</taxon>
        <taxon>Arthrobacter</taxon>
    </lineage>
</organism>
<dbReference type="PANTHER" id="PTHR36836">
    <property type="entry name" value="COLANIC ACID BIOSYNTHESIS PROTEIN WCAK"/>
    <property type="match status" value="1"/>
</dbReference>
<gene>
    <name evidence="2" type="ORF">AS189_16425</name>
</gene>
<proteinExistence type="predicted"/>
<feature type="domain" description="Polysaccharide pyruvyl transferase" evidence="1">
    <location>
        <begin position="13"/>
        <end position="276"/>
    </location>
</feature>
<sequence>MRALVLHAYSASNLGDGLLVRETLELVREACGGKVDITVLASHPETFTGLNVKVLNSAPTKRGFNLKYLKTLWRMDGFDLVVAVGGGYIRAGTVVEALKAGVIHGPQLVAAALRTRKAVYLPQSVGPARFGTRPIMSALLSRQHAVWVRDNRSQGQFPLQNVQRTPDLAILGMQRSTLPFDSSGNIVLSVRYIRGALTQPLRSLHGLLGVVDSYVQSSVASNNDVPAVNELAPQRILSTNEFMENPDKAKVVIAVRLHAALMAIAAGHYVIHLAYERKGFGAFQDLGIPEFVFNVNSFDAEAVAALAYRLQTDVDFRTDYHSRVLSTRSSSDAHQADILASLQESMSAQLVQ</sequence>
<accession>A0A0S2M2A8</accession>
<protein>
    <recommendedName>
        <fullName evidence="1">Polysaccharide pyruvyl transferase domain-containing protein</fullName>
    </recommendedName>
</protein>
<dbReference type="Proteomes" id="UP000059574">
    <property type="component" value="Chromosome"/>
</dbReference>
<evidence type="ECO:0000313" key="2">
    <source>
        <dbReference type="EMBL" id="ALO67774.1"/>
    </source>
</evidence>
<evidence type="ECO:0000259" key="1">
    <source>
        <dbReference type="Pfam" id="PF04230"/>
    </source>
</evidence>
<dbReference type="AlphaFoldDB" id="A0A0S2M2A8"/>
<dbReference type="EMBL" id="CP013200">
    <property type="protein sequence ID" value="ALO67774.1"/>
    <property type="molecule type" value="Genomic_DNA"/>
</dbReference>
<reference evidence="3" key="1">
    <citation type="submission" date="2015-11" db="EMBL/GenBank/DDBJ databases">
        <authorList>
            <person name="Kumar R."/>
            <person name="Singh D."/>
            <person name="Swarnkar M.K."/>
            <person name="Singh A.K."/>
            <person name="Kumar S."/>
        </authorList>
    </citation>
    <scope>NUCLEOTIDE SEQUENCE [LARGE SCALE GENOMIC DNA]</scope>
    <source>
        <strain evidence="3">ERGS4:06</strain>
    </source>
</reference>
<name>A0A0S2M2A8_9MICC</name>
<dbReference type="InterPro" id="IPR007345">
    <property type="entry name" value="Polysacch_pyruvyl_Trfase"/>
</dbReference>
<dbReference type="PANTHER" id="PTHR36836:SF1">
    <property type="entry name" value="COLANIC ACID BIOSYNTHESIS PROTEIN WCAK"/>
    <property type="match status" value="1"/>
</dbReference>
<reference evidence="2 3" key="2">
    <citation type="journal article" date="2016" name="J. Biotechnol.">
        <title>Complete genome sequence of Arthrobacter alpinus ERGS4:06, a yellow pigmented bacterium tolerant to cold and radiations isolated from Sikkim Himalaya.</title>
        <authorList>
            <person name="Kumar R."/>
            <person name="Singh D."/>
            <person name="Swarnkar M.K."/>
            <person name="Singh A.K."/>
            <person name="Kumar S."/>
        </authorList>
    </citation>
    <scope>NUCLEOTIDE SEQUENCE [LARGE SCALE GENOMIC DNA]</scope>
    <source>
        <strain evidence="2 3">ERGS4:06</strain>
    </source>
</reference>
<dbReference type="Pfam" id="PF04230">
    <property type="entry name" value="PS_pyruv_trans"/>
    <property type="match status" value="1"/>
</dbReference>
<evidence type="ECO:0000313" key="3">
    <source>
        <dbReference type="Proteomes" id="UP000059574"/>
    </source>
</evidence>